<evidence type="ECO:0000313" key="2">
    <source>
        <dbReference type="Proteomes" id="UP000327143"/>
    </source>
</evidence>
<reference evidence="1 2" key="1">
    <citation type="submission" date="2017-09" db="EMBL/GenBank/DDBJ databases">
        <authorList>
            <person name="Lee N."/>
            <person name="Cho B.-K."/>
        </authorList>
    </citation>
    <scope>NUCLEOTIDE SEQUENCE [LARGE SCALE GENOMIC DNA]</scope>
    <source>
        <strain evidence="1 2">ATCC 39115</strain>
    </source>
</reference>
<proteinExistence type="predicted"/>
<protein>
    <submittedName>
        <fullName evidence="1">Uncharacterized protein</fullName>
    </submittedName>
</protein>
<keyword evidence="2" id="KW-1185">Reference proteome</keyword>
<dbReference type="EMBL" id="CP023700">
    <property type="protein sequence ID" value="QEU88981.1"/>
    <property type="molecule type" value="Genomic_DNA"/>
</dbReference>
<name>A0ABX6AP83_STRVD</name>
<gene>
    <name evidence="1" type="ORF">CP969_33065</name>
</gene>
<dbReference type="Proteomes" id="UP000327143">
    <property type="component" value="Chromosome"/>
</dbReference>
<accession>A0ABX6AP83</accession>
<sequence length="100" mass="11299">MQVAQADSDVPVSALRPVIDRAAVFDNELQLDPDYFAAWARRDPRVGFADVRVKRGAYHNELSRYRYDAVLHTRAVEPAVNRGAWSGARTSRTWTPPARC</sequence>
<organism evidence="1 2">
    <name type="scientific">Streptomyces viridosporus T7A</name>
    <dbReference type="NCBI Taxonomy" id="665577"/>
    <lineage>
        <taxon>Bacteria</taxon>
        <taxon>Bacillati</taxon>
        <taxon>Actinomycetota</taxon>
        <taxon>Actinomycetes</taxon>
        <taxon>Kitasatosporales</taxon>
        <taxon>Streptomycetaceae</taxon>
        <taxon>Streptomyces</taxon>
    </lineage>
</organism>
<dbReference type="RefSeq" id="WP_150475000.1">
    <property type="nucleotide sequence ID" value="NZ_CP023700.1"/>
</dbReference>
<evidence type="ECO:0000313" key="1">
    <source>
        <dbReference type="EMBL" id="QEU88981.1"/>
    </source>
</evidence>